<evidence type="ECO:0000256" key="2">
    <source>
        <dbReference type="PROSITE-ProRule" id="PRU00192"/>
    </source>
</evidence>
<organism evidence="4 5">
    <name type="scientific">Brachionus plicatilis</name>
    <name type="common">Marine rotifer</name>
    <name type="synonym">Brachionus muelleri</name>
    <dbReference type="NCBI Taxonomy" id="10195"/>
    <lineage>
        <taxon>Eukaryota</taxon>
        <taxon>Metazoa</taxon>
        <taxon>Spiralia</taxon>
        <taxon>Gnathifera</taxon>
        <taxon>Rotifera</taxon>
        <taxon>Eurotatoria</taxon>
        <taxon>Monogononta</taxon>
        <taxon>Pseudotrocha</taxon>
        <taxon>Ploima</taxon>
        <taxon>Brachionidae</taxon>
        <taxon>Brachionus</taxon>
    </lineage>
</organism>
<reference evidence="4 5" key="1">
    <citation type="journal article" date="2018" name="Sci. Rep.">
        <title>Genomic signatures of local adaptation to the degree of environmental predictability in rotifers.</title>
        <authorList>
            <person name="Franch-Gras L."/>
            <person name="Hahn C."/>
            <person name="Garcia-Roger E.M."/>
            <person name="Carmona M.J."/>
            <person name="Serra M."/>
            <person name="Gomez A."/>
        </authorList>
    </citation>
    <scope>NUCLEOTIDE SEQUENCE [LARGE SCALE GENOMIC DNA]</scope>
    <source>
        <strain evidence="4">HYR1</strain>
    </source>
</reference>
<evidence type="ECO:0000313" key="5">
    <source>
        <dbReference type="Proteomes" id="UP000276133"/>
    </source>
</evidence>
<dbReference type="AlphaFoldDB" id="A0A3M7RCX4"/>
<feature type="domain" description="SH3" evidence="3">
    <location>
        <begin position="320"/>
        <end position="380"/>
    </location>
</feature>
<name>A0A3M7RCX4_BRAPC</name>
<dbReference type="InterPro" id="IPR001452">
    <property type="entry name" value="SH3_domain"/>
</dbReference>
<sequence>MFCLYFKLKFLKDKEIAKERLKKLDFSKLNYVTTNCCQNQQIQYYYSMEIPQLLNLQNGYIDSFINESLNTLVLKDIESSKFLVKHFEDSLFNSENKSEICADRLNISNNSSEAYFIDRNECFSNLIQFDLQPHDSEFQPSFFSFQNDNLKNLSNDYVKWTAKLNEVEKLMTAMLTKVNEKKMENCEETSIDFSVDLKQEEYRFLLAEKKLQMIHLQAKIDALGSFNINLNDLGTDLHKFEEKRDFGENLHQNFELWDKLMSSIDKIKYLDESYEYDLPRKSSKDFIQSDESSESKISFSIFDPNAREVKKNAYANIPNVEARFARTIQEFVSDDQNYLSFDGNQSLIVYDEIFNGVFRAKNYAGLVGLVASKYLEFYKEDPIFVKSVYVYDGLDEQELSFPPEAYIRLLRKDAYKKKI</sequence>
<dbReference type="InterPro" id="IPR036028">
    <property type="entry name" value="SH3-like_dom_sf"/>
</dbReference>
<keyword evidence="5" id="KW-1185">Reference proteome</keyword>
<evidence type="ECO:0000256" key="1">
    <source>
        <dbReference type="ARBA" id="ARBA00022443"/>
    </source>
</evidence>
<gene>
    <name evidence="4" type="ORF">BpHYR1_020360</name>
</gene>
<comment type="caution">
    <text evidence="4">The sequence shown here is derived from an EMBL/GenBank/DDBJ whole genome shotgun (WGS) entry which is preliminary data.</text>
</comment>
<dbReference type="Proteomes" id="UP000276133">
    <property type="component" value="Unassembled WGS sequence"/>
</dbReference>
<dbReference type="SUPFAM" id="SSF50044">
    <property type="entry name" value="SH3-domain"/>
    <property type="match status" value="1"/>
</dbReference>
<accession>A0A3M7RCX4</accession>
<protein>
    <recommendedName>
        <fullName evidence="3">SH3 domain-containing protein</fullName>
    </recommendedName>
</protein>
<feature type="non-terminal residue" evidence="4">
    <location>
        <position position="419"/>
    </location>
</feature>
<keyword evidence="1 2" id="KW-0728">SH3 domain</keyword>
<evidence type="ECO:0000313" key="4">
    <source>
        <dbReference type="EMBL" id="RNA21254.1"/>
    </source>
</evidence>
<evidence type="ECO:0000259" key="3">
    <source>
        <dbReference type="PROSITE" id="PS50002"/>
    </source>
</evidence>
<dbReference type="PROSITE" id="PS50002">
    <property type="entry name" value="SH3"/>
    <property type="match status" value="1"/>
</dbReference>
<proteinExistence type="predicted"/>
<dbReference type="EMBL" id="REGN01003704">
    <property type="protein sequence ID" value="RNA21254.1"/>
    <property type="molecule type" value="Genomic_DNA"/>
</dbReference>